<dbReference type="PANTHER" id="PTHR11559">
    <property type="entry name" value="CARBOXYLESTERASE"/>
    <property type="match status" value="1"/>
</dbReference>
<sequence>MRAPFLTVLAGAFIITAAATKICDDVEYVGFERDGIKHYLGIKYAQDTSGANRFKPPRPFLPEAGSKIDARKPGPACPQPLGQLSPPLAVGNITEVSEDCLNLNIAKPRAIGANEKLPVMVWIHGGSFWYGSNMEPTTAPDGLIRQSIANGLPVIHVRLNYRLGFFGFAQSTTLNKEGSLNAGLRDQRLGIEWVRDNIARFGGDPNRITILGQSSGGLAVGMQVLAYGGTKPLPFQRGVAQSQALEPGITKNFSIDAMNVLAKSVGCIATDVHSPETITCLREKDTATLLKASIDTYASDIAHNIGDIWLPAVDGDFLPAAPSHLLAEGKFGNATFMTGWTQDDLNFYTNTSIATEKDTYNFIRAYLPGLTEDSLYDLLNLYSVEEFTAPPNSTLKPEFYRSARIFRDVIMVCPSLLYGNAVAKTHISPVYHYDFNQTIVDTILGSITNVSGLGVGHTSEFAYVFDSFHAYSTPENEVYPSREDVLLTVRASRSWSSFAATGRPTLEEHATVKGWREAYDGANGPFIMAVGGPSEQLSRAGGEPEQKLVERCGFLNDPVIIEALGY</sequence>
<dbReference type="OrthoDB" id="408631at2759"/>
<organism evidence="5 6">
    <name type="scientific">Ophiobolus disseminans</name>
    <dbReference type="NCBI Taxonomy" id="1469910"/>
    <lineage>
        <taxon>Eukaryota</taxon>
        <taxon>Fungi</taxon>
        <taxon>Dikarya</taxon>
        <taxon>Ascomycota</taxon>
        <taxon>Pezizomycotina</taxon>
        <taxon>Dothideomycetes</taxon>
        <taxon>Pleosporomycetidae</taxon>
        <taxon>Pleosporales</taxon>
        <taxon>Pleosporineae</taxon>
        <taxon>Phaeosphaeriaceae</taxon>
        <taxon>Ophiobolus</taxon>
    </lineage>
</organism>
<evidence type="ECO:0000256" key="1">
    <source>
        <dbReference type="ARBA" id="ARBA00005964"/>
    </source>
</evidence>
<dbReference type="InterPro" id="IPR002018">
    <property type="entry name" value="CarbesteraseB"/>
</dbReference>
<comment type="similarity">
    <text evidence="1 3">Belongs to the type-B carboxylesterase/lipase family.</text>
</comment>
<gene>
    <name evidence="5" type="ORF">CC86DRAFT_373769</name>
</gene>
<feature type="signal peptide" evidence="3">
    <location>
        <begin position="1"/>
        <end position="19"/>
    </location>
</feature>
<dbReference type="InterPro" id="IPR050309">
    <property type="entry name" value="Type-B_Carboxylest/Lipase"/>
</dbReference>
<dbReference type="GO" id="GO:0016787">
    <property type="term" value="F:hydrolase activity"/>
    <property type="evidence" value="ECO:0007669"/>
    <property type="project" value="UniProtKB-KW"/>
</dbReference>
<protein>
    <recommendedName>
        <fullName evidence="3">Carboxylic ester hydrolase</fullName>
        <ecNumber evidence="3">3.1.1.-</ecNumber>
    </recommendedName>
</protein>
<dbReference type="SUPFAM" id="SSF53474">
    <property type="entry name" value="alpha/beta-Hydrolases"/>
    <property type="match status" value="1"/>
</dbReference>
<evidence type="ECO:0000256" key="3">
    <source>
        <dbReference type="RuleBase" id="RU361235"/>
    </source>
</evidence>
<accession>A0A6A6ZK10</accession>
<proteinExistence type="inferred from homology"/>
<evidence type="ECO:0000313" key="6">
    <source>
        <dbReference type="Proteomes" id="UP000799424"/>
    </source>
</evidence>
<reference evidence="5" key="1">
    <citation type="journal article" date="2020" name="Stud. Mycol.">
        <title>101 Dothideomycetes genomes: a test case for predicting lifestyles and emergence of pathogens.</title>
        <authorList>
            <person name="Haridas S."/>
            <person name="Albert R."/>
            <person name="Binder M."/>
            <person name="Bloem J."/>
            <person name="Labutti K."/>
            <person name="Salamov A."/>
            <person name="Andreopoulos B."/>
            <person name="Baker S."/>
            <person name="Barry K."/>
            <person name="Bills G."/>
            <person name="Bluhm B."/>
            <person name="Cannon C."/>
            <person name="Castanera R."/>
            <person name="Culley D."/>
            <person name="Daum C."/>
            <person name="Ezra D."/>
            <person name="Gonzalez J."/>
            <person name="Henrissat B."/>
            <person name="Kuo A."/>
            <person name="Liang C."/>
            <person name="Lipzen A."/>
            <person name="Lutzoni F."/>
            <person name="Magnuson J."/>
            <person name="Mondo S."/>
            <person name="Nolan M."/>
            <person name="Ohm R."/>
            <person name="Pangilinan J."/>
            <person name="Park H.-J."/>
            <person name="Ramirez L."/>
            <person name="Alfaro M."/>
            <person name="Sun H."/>
            <person name="Tritt A."/>
            <person name="Yoshinaga Y."/>
            <person name="Zwiers L.-H."/>
            <person name="Turgeon B."/>
            <person name="Goodwin S."/>
            <person name="Spatafora J."/>
            <person name="Crous P."/>
            <person name="Grigoriev I."/>
        </authorList>
    </citation>
    <scope>NUCLEOTIDE SEQUENCE</scope>
    <source>
        <strain evidence="5">CBS 113818</strain>
    </source>
</reference>
<evidence type="ECO:0000259" key="4">
    <source>
        <dbReference type="Pfam" id="PF00135"/>
    </source>
</evidence>
<feature type="domain" description="Carboxylesterase type B" evidence="4">
    <location>
        <begin position="35"/>
        <end position="518"/>
    </location>
</feature>
<keyword evidence="6" id="KW-1185">Reference proteome</keyword>
<dbReference type="EMBL" id="MU006237">
    <property type="protein sequence ID" value="KAF2821431.1"/>
    <property type="molecule type" value="Genomic_DNA"/>
</dbReference>
<dbReference type="Gene3D" id="3.40.50.1820">
    <property type="entry name" value="alpha/beta hydrolase"/>
    <property type="match status" value="1"/>
</dbReference>
<dbReference type="AlphaFoldDB" id="A0A6A6ZK10"/>
<dbReference type="Proteomes" id="UP000799424">
    <property type="component" value="Unassembled WGS sequence"/>
</dbReference>
<name>A0A6A6ZK10_9PLEO</name>
<dbReference type="PROSITE" id="PS00122">
    <property type="entry name" value="CARBOXYLESTERASE_B_1"/>
    <property type="match status" value="1"/>
</dbReference>
<dbReference type="InterPro" id="IPR019826">
    <property type="entry name" value="Carboxylesterase_B_AS"/>
</dbReference>
<dbReference type="Pfam" id="PF00135">
    <property type="entry name" value="COesterase"/>
    <property type="match status" value="1"/>
</dbReference>
<feature type="chain" id="PRO_5025712641" description="Carboxylic ester hydrolase" evidence="3">
    <location>
        <begin position="20"/>
        <end position="566"/>
    </location>
</feature>
<evidence type="ECO:0000256" key="2">
    <source>
        <dbReference type="ARBA" id="ARBA00022801"/>
    </source>
</evidence>
<dbReference type="EC" id="3.1.1.-" evidence="3"/>
<evidence type="ECO:0000313" key="5">
    <source>
        <dbReference type="EMBL" id="KAF2821431.1"/>
    </source>
</evidence>
<keyword evidence="2 3" id="KW-0378">Hydrolase</keyword>
<keyword evidence="3" id="KW-0732">Signal</keyword>
<dbReference type="InterPro" id="IPR029058">
    <property type="entry name" value="AB_hydrolase_fold"/>
</dbReference>